<dbReference type="InterPro" id="IPR002656">
    <property type="entry name" value="Acyl_transf_3_dom"/>
</dbReference>
<feature type="transmembrane region" description="Helical" evidence="1">
    <location>
        <begin position="250"/>
        <end position="272"/>
    </location>
</feature>
<keyword evidence="1" id="KW-0472">Membrane</keyword>
<gene>
    <name evidence="3" type="ORF">E4S40_07235</name>
</gene>
<dbReference type="OrthoDB" id="9809782at2"/>
<evidence type="ECO:0000313" key="4">
    <source>
        <dbReference type="Proteomes" id="UP000297647"/>
    </source>
</evidence>
<feature type="transmembrane region" description="Helical" evidence="1">
    <location>
        <begin position="126"/>
        <end position="147"/>
    </location>
</feature>
<dbReference type="AlphaFoldDB" id="A0A4Y9QWK0"/>
<proteinExistence type="predicted"/>
<sequence>MTTQRRYDIDWLRVIAIALLLIYHIAIVFQPWAMFLGFIKSNELMEGLWKPMSLLNVWRIPFLFYVSGMGVYFAIRKRNWKQLLMERSKRILLPFLFGMVAIVPLHFLIFQAYYHLPLGYVPHPAHLWFLGNIFAYVLLLTPLFFFLKKSERGRFKRKLEAFMGNPFGPLSLSLLFVLEVLLVKPQVFEMYALTWHGFFLGLLAFFCGFLLVYSGKAFWETILKWRWAYLALALGFYLTRLLVFDLAAPGYLLAIESNTWIFAIFGFGYKYLNKPSVLLSYLSQAAYPVYIIHMVALHAAAWVILPLNLPVLLKFIGIVGFTAGFCFVVFEFLIRRIPFLRPLFGLSWDFKKAATKSISVSASTQKI</sequence>
<evidence type="ECO:0000256" key="1">
    <source>
        <dbReference type="SAM" id="Phobius"/>
    </source>
</evidence>
<feature type="transmembrane region" description="Helical" evidence="1">
    <location>
        <begin position="284"/>
        <end position="305"/>
    </location>
</feature>
<comment type="caution">
    <text evidence="3">The sequence shown here is derived from an EMBL/GenBank/DDBJ whole genome shotgun (WGS) entry which is preliminary data.</text>
</comment>
<dbReference type="EMBL" id="SPSB01000002">
    <property type="protein sequence ID" value="TFV96012.1"/>
    <property type="molecule type" value="Genomic_DNA"/>
</dbReference>
<feature type="transmembrane region" description="Helical" evidence="1">
    <location>
        <begin position="311"/>
        <end position="334"/>
    </location>
</feature>
<feature type="transmembrane region" description="Helical" evidence="1">
    <location>
        <begin position="227"/>
        <end position="244"/>
    </location>
</feature>
<dbReference type="PANTHER" id="PTHR36927">
    <property type="entry name" value="BLR4337 PROTEIN"/>
    <property type="match status" value="1"/>
</dbReference>
<protein>
    <submittedName>
        <fullName evidence="3">Acyltransferase</fullName>
    </submittedName>
</protein>
<accession>A0A4Y9QWK0</accession>
<dbReference type="Pfam" id="PF01757">
    <property type="entry name" value="Acyl_transf_3"/>
    <property type="match status" value="1"/>
</dbReference>
<dbReference type="PANTHER" id="PTHR36927:SF3">
    <property type="entry name" value="GLUCANS BIOSYNTHESIS PROTEIN C"/>
    <property type="match status" value="1"/>
</dbReference>
<feature type="transmembrane region" description="Helical" evidence="1">
    <location>
        <begin position="58"/>
        <end position="75"/>
    </location>
</feature>
<dbReference type="InterPro" id="IPR050623">
    <property type="entry name" value="Glucan_succinyl_AcylTrfase"/>
</dbReference>
<dbReference type="Proteomes" id="UP000297647">
    <property type="component" value="Unassembled WGS sequence"/>
</dbReference>
<reference evidence="3 4" key="1">
    <citation type="submission" date="2019-03" db="EMBL/GenBank/DDBJ databases">
        <title>Algoriphagus sp. nov, a new strain isolated from root system soil of mangrove plant Kandelia.</title>
        <authorList>
            <person name="Yin Q."/>
            <person name="Wang K."/>
            <person name="Song Z."/>
        </authorList>
    </citation>
    <scope>NUCLEOTIDE SEQUENCE [LARGE SCALE GENOMIC DNA]</scope>
    <source>
        <strain evidence="3 4">XY-J91</strain>
    </source>
</reference>
<feature type="transmembrane region" description="Helical" evidence="1">
    <location>
        <begin position="159"/>
        <end position="183"/>
    </location>
</feature>
<feature type="transmembrane region" description="Helical" evidence="1">
    <location>
        <begin position="91"/>
        <end position="114"/>
    </location>
</feature>
<keyword evidence="1" id="KW-0812">Transmembrane</keyword>
<dbReference type="GO" id="GO:0016747">
    <property type="term" value="F:acyltransferase activity, transferring groups other than amino-acyl groups"/>
    <property type="evidence" value="ECO:0007669"/>
    <property type="project" value="InterPro"/>
</dbReference>
<feature type="transmembrane region" description="Helical" evidence="1">
    <location>
        <begin position="195"/>
        <end position="215"/>
    </location>
</feature>
<feature type="transmembrane region" description="Helical" evidence="1">
    <location>
        <begin position="12"/>
        <end position="38"/>
    </location>
</feature>
<evidence type="ECO:0000313" key="3">
    <source>
        <dbReference type="EMBL" id="TFV96012.1"/>
    </source>
</evidence>
<keyword evidence="3" id="KW-0012">Acyltransferase</keyword>
<keyword evidence="1" id="KW-1133">Transmembrane helix</keyword>
<keyword evidence="3" id="KW-0808">Transferase</keyword>
<organism evidence="3 4">
    <name type="scientific">Algoriphagus kandeliae</name>
    <dbReference type="NCBI Taxonomy" id="2562278"/>
    <lineage>
        <taxon>Bacteria</taxon>
        <taxon>Pseudomonadati</taxon>
        <taxon>Bacteroidota</taxon>
        <taxon>Cytophagia</taxon>
        <taxon>Cytophagales</taxon>
        <taxon>Cyclobacteriaceae</taxon>
        <taxon>Algoriphagus</taxon>
    </lineage>
</organism>
<keyword evidence="4" id="KW-1185">Reference proteome</keyword>
<feature type="domain" description="Acyltransferase 3" evidence="2">
    <location>
        <begin position="7"/>
        <end position="329"/>
    </location>
</feature>
<name>A0A4Y9QWK0_9BACT</name>
<evidence type="ECO:0000259" key="2">
    <source>
        <dbReference type="Pfam" id="PF01757"/>
    </source>
</evidence>
<dbReference type="RefSeq" id="WP_135072669.1">
    <property type="nucleotide sequence ID" value="NZ_SPSB01000002.1"/>
</dbReference>